<dbReference type="InterPro" id="IPR052524">
    <property type="entry name" value="MFS_Cyanate_Porter"/>
</dbReference>
<dbReference type="PANTHER" id="PTHR23523">
    <property type="match status" value="1"/>
</dbReference>
<feature type="transmembrane region" description="Helical" evidence="5">
    <location>
        <begin position="21"/>
        <end position="46"/>
    </location>
</feature>
<dbReference type="RefSeq" id="WP_158029312.1">
    <property type="nucleotide sequence ID" value="NZ_BMHG01000001.1"/>
</dbReference>
<feature type="transmembrane region" description="Helical" evidence="5">
    <location>
        <begin position="182"/>
        <end position="201"/>
    </location>
</feature>
<dbReference type="Proteomes" id="UP000431744">
    <property type="component" value="Unassembled WGS sequence"/>
</dbReference>
<comment type="subcellular location">
    <subcellularLocation>
        <location evidence="1">Cell membrane</location>
        <topology evidence="1">Multi-pass membrane protein</topology>
    </subcellularLocation>
</comment>
<dbReference type="InterPro" id="IPR020846">
    <property type="entry name" value="MFS_dom"/>
</dbReference>
<proteinExistence type="predicted"/>
<dbReference type="Pfam" id="PF07690">
    <property type="entry name" value="MFS_1"/>
    <property type="match status" value="1"/>
</dbReference>
<organism evidence="7 8">
    <name type="scientific">Pseudoclavibacter endophyticus</name>
    <dbReference type="NCBI Taxonomy" id="1778590"/>
    <lineage>
        <taxon>Bacteria</taxon>
        <taxon>Bacillati</taxon>
        <taxon>Actinomycetota</taxon>
        <taxon>Actinomycetes</taxon>
        <taxon>Micrococcales</taxon>
        <taxon>Microbacteriaceae</taxon>
        <taxon>Pseudoclavibacter</taxon>
    </lineage>
</organism>
<feature type="domain" description="Major facilitator superfamily (MFS) profile" evidence="6">
    <location>
        <begin position="22"/>
        <end position="411"/>
    </location>
</feature>
<dbReference type="EMBL" id="WBJY01000002">
    <property type="protein sequence ID" value="KAB1648117.1"/>
    <property type="molecule type" value="Genomic_DNA"/>
</dbReference>
<evidence type="ECO:0000313" key="7">
    <source>
        <dbReference type="EMBL" id="KAB1648117.1"/>
    </source>
</evidence>
<feature type="transmembrane region" description="Helical" evidence="5">
    <location>
        <begin position="262"/>
        <end position="285"/>
    </location>
</feature>
<keyword evidence="4 5" id="KW-0472">Membrane</keyword>
<reference evidence="7 8" key="1">
    <citation type="submission" date="2019-09" db="EMBL/GenBank/DDBJ databases">
        <title>Phylogeny of genus Pseudoclavibacter and closely related genus.</title>
        <authorList>
            <person name="Li Y."/>
        </authorList>
    </citation>
    <scope>NUCLEOTIDE SEQUENCE [LARGE SCALE GENOMIC DNA]</scope>
    <source>
        <strain evidence="7 8">EGI 60007</strain>
    </source>
</reference>
<dbReference type="PANTHER" id="PTHR23523:SF2">
    <property type="entry name" value="2-NITROIMIDAZOLE TRANSPORTER"/>
    <property type="match status" value="1"/>
</dbReference>
<dbReference type="InterPro" id="IPR036259">
    <property type="entry name" value="MFS_trans_sf"/>
</dbReference>
<evidence type="ECO:0000256" key="3">
    <source>
        <dbReference type="ARBA" id="ARBA00022989"/>
    </source>
</evidence>
<evidence type="ECO:0000256" key="2">
    <source>
        <dbReference type="ARBA" id="ARBA00022692"/>
    </source>
</evidence>
<feature type="transmembrane region" description="Helical" evidence="5">
    <location>
        <begin position="58"/>
        <end position="82"/>
    </location>
</feature>
<keyword evidence="2 5" id="KW-0812">Transmembrane</keyword>
<comment type="caution">
    <text evidence="7">The sequence shown here is derived from an EMBL/GenBank/DDBJ whole genome shotgun (WGS) entry which is preliminary data.</text>
</comment>
<accession>A0A6H9WI24</accession>
<feature type="transmembrane region" description="Helical" evidence="5">
    <location>
        <begin position="354"/>
        <end position="378"/>
    </location>
</feature>
<name>A0A6H9WI24_9MICO</name>
<dbReference type="SUPFAM" id="SSF103473">
    <property type="entry name" value="MFS general substrate transporter"/>
    <property type="match status" value="1"/>
</dbReference>
<feature type="transmembrane region" description="Helical" evidence="5">
    <location>
        <begin position="232"/>
        <end position="250"/>
    </location>
</feature>
<keyword evidence="8" id="KW-1185">Reference proteome</keyword>
<evidence type="ECO:0000259" key="6">
    <source>
        <dbReference type="PROSITE" id="PS50850"/>
    </source>
</evidence>
<sequence>MAGTGGSRSAAGTGAGGPRGTWLVFAAVVLIAFNLRTAVLGFVPVLDVIGDDLGYGTAAAGVLATIPTLVFGVMALAGPVLFRVAGGEMMLAASAAAMTVGIVLRSFAHDVWQLGLTFAIAMAGIGIANAVLVPVIKQYYAHRLGLMNGLYLSMMQIGPIAAPVIVAVMIERDAGWRLATGVWAIPAVLALAAWAVQVVVVRRWDRDPATGPIEQLTPEPRIRFGLLLRSRLAWGITGLFSMNALMTYTLQAQLPGLLTDAGFTLTFATTMLSIFAVLGTVGSLIGPAVTARLARPYMLVASLVTSILIGLLGLLLAPAAAPVLWVVLIGVGLNNFPVALTLMNLRSRTRAGAAGLSGFGQGVGYLVASVGPLGIGLARSVSHGWLLPVVLLMLTVPVSLVCGWLATRPRMIEDELPSGPAR</sequence>
<keyword evidence="3 5" id="KW-1133">Transmembrane helix</keyword>
<dbReference type="GO" id="GO:0022857">
    <property type="term" value="F:transmembrane transporter activity"/>
    <property type="evidence" value="ECO:0007669"/>
    <property type="project" value="InterPro"/>
</dbReference>
<dbReference type="GO" id="GO:0005886">
    <property type="term" value="C:plasma membrane"/>
    <property type="evidence" value="ECO:0007669"/>
    <property type="project" value="UniProtKB-SubCell"/>
</dbReference>
<dbReference type="PROSITE" id="PS50850">
    <property type="entry name" value="MFS"/>
    <property type="match status" value="1"/>
</dbReference>
<dbReference type="OrthoDB" id="5317164at2"/>
<feature type="transmembrane region" description="Helical" evidence="5">
    <location>
        <begin position="114"/>
        <end position="136"/>
    </location>
</feature>
<feature type="transmembrane region" description="Helical" evidence="5">
    <location>
        <begin position="384"/>
        <end position="406"/>
    </location>
</feature>
<protein>
    <submittedName>
        <fullName evidence="7">MFS transporter</fullName>
    </submittedName>
</protein>
<evidence type="ECO:0000256" key="1">
    <source>
        <dbReference type="ARBA" id="ARBA00004651"/>
    </source>
</evidence>
<feature type="transmembrane region" description="Helical" evidence="5">
    <location>
        <begin position="148"/>
        <end position="170"/>
    </location>
</feature>
<evidence type="ECO:0000256" key="4">
    <source>
        <dbReference type="ARBA" id="ARBA00023136"/>
    </source>
</evidence>
<gene>
    <name evidence="7" type="ORF">F8O04_10365</name>
</gene>
<dbReference type="InterPro" id="IPR011701">
    <property type="entry name" value="MFS"/>
</dbReference>
<feature type="transmembrane region" description="Helical" evidence="5">
    <location>
        <begin position="297"/>
        <end position="317"/>
    </location>
</feature>
<dbReference type="AlphaFoldDB" id="A0A6H9WI24"/>
<feature type="transmembrane region" description="Helical" evidence="5">
    <location>
        <begin position="89"/>
        <end position="108"/>
    </location>
</feature>
<feature type="transmembrane region" description="Helical" evidence="5">
    <location>
        <begin position="323"/>
        <end position="342"/>
    </location>
</feature>
<evidence type="ECO:0000256" key="5">
    <source>
        <dbReference type="SAM" id="Phobius"/>
    </source>
</evidence>
<evidence type="ECO:0000313" key="8">
    <source>
        <dbReference type="Proteomes" id="UP000431744"/>
    </source>
</evidence>
<dbReference type="Gene3D" id="1.20.1250.20">
    <property type="entry name" value="MFS general substrate transporter like domains"/>
    <property type="match status" value="1"/>
</dbReference>